<dbReference type="PANTHER" id="PTHR31339:SF9">
    <property type="entry name" value="PLASMIN AND FIBRONECTIN-BINDING PROTEIN A"/>
    <property type="match status" value="1"/>
</dbReference>
<proteinExistence type="inferred from homology"/>
<comment type="caution">
    <text evidence="5">The sequence shown here is derived from an EMBL/GenBank/DDBJ whole genome shotgun (WGS) entry which is preliminary data.</text>
</comment>
<organism evidence="5 6">
    <name type="scientific">Filimonas effusa</name>
    <dbReference type="NCBI Taxonomy" id="2508721"/>
    <lineage>
        <taxon>Bacteria</taxon>
        <taxon>Pseudomonadati</taxon>
        <taxon>Bacteroidota</taxon>
        <taxon>Chitinophagia</taxon>
        <taxon>Chitinophagales</taxon>
        <taxon>Chitinophagaceae</taxon>
        <taxon>Filimonas</taxon>
    </lineage>
</organism>
<keyword evidence="6" id="KW-1185">Reference proteome</keyword>
<dbReference type="PANTHER" id="PTHR31339">
    <property type="entry name" value="PECTIN LYASE-RELATED"/>
    <property type="match status" value="1"/>
</dbReference>
<name>A0A4Q1DD14_9BACT</name>
<comment type="similarity">
    <text evidence="1 4">Belongs to the glycosyl hydrolase 28 family.</text>
</comment>
<dbReference type="Proteomes" id="UP000290545">
    <property type="component" value="Unassembled WGS sequence"/>
</dbReference>
<evidence type="ECO:0000256" key="2">
    <source>
        <dbReference type="ARBA" id="ARBA00022801"/>
    </source>
</evidence>
<dbReference type="Pfam" id="PF00295">
    <property type="entry name" value="Glyco_hydro_28"/>
    <property type="match status" value="1"/>
</dbReference>
<sequence length="500" mass="55092">MDSVPKLGQVGALYLPDTIAPVHAPFKMIQFEKYVYPDYSITISFLGAKEKIKATSIIQQAIDEVSKHGGGTVVIPKGKWFTGRLILKSNVNLHIAKGAELAFSGEVEDYRPAVFTRNEGIELMSLGACIYANGQENIAITGKGKLIGPDKHGSVLKQVMDTVPIENYVSYETPVEKRVFEGYNGSNIFLPMFISPTNCKNVLIEGVSLENTAFWNIVPVYCDKVIIRGVTVNSVGIPRGDGIDIESSSNVLIEYCTLSCGDDCFTIKSGRGEDGLRVNRPSENIVVRYSLAREGHGGITCGSETAAMIRNLYVHDCVFDNTGVGVRFKTRRPRGGGGEHLYYERIRMKLHRMAFDWDMLGSTQHVGELAERLPARKINALTPAYGNIVARDIIIEKSSHFVRVNAIPERPLYNVLLENVVSYSDMLFSAVDVKGFTVRNAVIYSKDPAISVLDSKELLFSQVQFVVPGKEVEVKASGNSGNIWFRGCSPVKHDGKVQVK</sequence>
<keyword evidence="2 4" id="KW-0378">Hydrolase</keyword>
<evidence type="ECO:0000256" key="3">
    <source>
        <dbReference type="ARBA" id="ARBA00023295"/>
    </source>
</evidence>
<dbReference type="AlphaFoldDB" id="A0A4Q1DD14"/>
<evidence type="ECO:0000313" key="6">
    <source>
        <dbReference type="Proteomes" id="UP000290545"/>
    </source>
</evidence>
<evidence type="ECO:0000256" key="4">
    <source>
        <dbReference type="RuleBase" id="RU361169"/>
    </source>
</evidence>
<accession>A0A4Q1DD14</accession>
<dbReference type="InterPro" id="IPR051801">
    <property type="entry name" value="GH28_Enzymes"/>
</dbReference>
<dbReference type="SUPFAM" id="SSF51126">
    <property type="entry name" value="Pectin lyase-like"/>
    <property type="match status" value="1"/>
</dbReference>
<dbReference type="EMBL" id="SDHZ01000001">
    <property type="protein sequence ID" value="RXK87372.1"/>
    <property type="molecule type" value="Genomic_DNA"/>
</dbReference>
<protein>
    <submittedName>
        <fullName evidence="5">Glycoside hydrolase family 28 protein</fullName>
    </submittedName>
</protein>
<dbReference type="InterPro" id="IPR000743">
    <property type="entry name" value="Glyco_hydro_28"/>
</dbReference>
<dbReference type="Gene3D" id="2.160.20.10">
    <property type="entry name" value="Single-stranded right-handed beta-helix, Pectin lyase-like"/>
    <property type="match status" value="1"/>
</dbReference>
<dbReference type="InterPro" id="IPR012334">
    <property type="entry name" value="Pectin_lyas_fold"/>
</dbReference>
<dbReference type="SMART" id="SM00710">
    <property type="entry name" value="PbH1"/>
    <property type="match status" value="4"/>
</dbReference>
<dbReference type="GO" id="GO:0004650">
    <property type="term" value="F:polygalacturonase activity"/>
    <property type="evidence" value="ECO:0007669"/>
    <property type="project" value="InterPro"/>
</dbReference>
<evidence type="ECO:0000313" key="5">
    <source>
        <dbReference type="EMBL" id="RXK87372.1"/>
    </source>
</evidence>
<dbReference type="OrthoDB" id="9795222at2"/>
<keyword evidence="3 4" id="KW-0326">Glycosidase</keyword>
<dbReference type="GO" id="GO:0005975">
    <property type="term" value="P:carbohydrate metabolic process"/>
    <property type="evidence" value="ECO:0007669"/>
    <property type="project" value="InterPro"/>
</dbReference>
<dbReference type="InterPro" id="IPR006626">
    <property type="entry name" value="PbH1"/>
</dbReference>
<evidence type="ECO:0000256" key="1">
    <source>
        <dbReference type="ARBA" id="ARBA00008834"/>
    </source>
</evidence>
<dbReference type="InterPro" id="IPR011050">
    <property type="entry name" value="Pectin_lyase_fold/virulence"/>
</dbReference>
<gene>
    <name evidence="5" type="ORF">ESB13_00160</name>
</gene>
<reference evidence="5 6" key="1">
    <citation type="submission" date="2019-01" db="EMBL/GenBank/DDBJ databases">
        <title>Filimonas sp. strain TTM-71.</title>
        <authorList>
            <person name="Chen W.-M."/>
        </authorList>
    </citation>
    <scope>NUCLEOTIDE SEQUENCE [LARGE SCALE GENOMIC DNA]</scope>
    <source>
        <strain evidence="5 6">TTM-71</strain>
    </source>
</reference>